<gene>
    <name evidence="6" type="ORF">M8523_20510</name>
</gene>
<dbReference type="PANTHER" id="PTHR33337">
    <property type="entry name" value="GFA DOMAIN-CONTAINING PROTEIN"/>
    <property type="match status" value="1"/>
</dbReference>
<sequence>MREGGCLCGSVRYRVDGDPVSSGICHCVTCRRAASAPALPFAQFAVSDFSFTRGEPAAFRSSPHVVRTFCGRCGSPLTYQNDRHATSIDIMTCSLDDPNTLPPTFSVWVSHKVAWDAVAEGLPAYAESRSEPAD</sequence>
<dbReference type="GO" id="GO:0046872">
    <property type="term" value="F:metal ion binding"/>
    <property type="evidence" value="ECO:0007669"/>
    <property type="project" value="UniProtKB-KW"/>
</dbReference>
<evidence type="ECO:0000313" key="7">
    <source>
        <dbReference type="Proteomes" id="UP001165667"/>
    </source>
</evidence>
<protein>
    <submittedName>
        <fullName evidence="6">GFA family protein</fullName>
    </submittedName>
</protein>
<feature type="domain" description="CENP-V/GFA" evidence="5">
    <location>
        <begin position="2"/>
        <end position="116"/>
    </location>
</feature>
<dbReference type="RefSeq" id="WP_282586778.1">
    <property type="nucleotide sequence ID" value="NZ_JAMOIM010000015.1"/>
</dbReference>
<dbReference type="InterPro" id="IPR011057">
    <property type="entry name" value="Mss4-like_sf"/>
</dbReference>
<dbReference type="InterPro" id="IPR006913">
    <property type="entry name" value="CENP-V/GFA"/>
</dbReference>
<evidence type="ECO:0000313" key="6">
    <source>
        <dbReference type="EMBL" id="MCW6510405.1"/>
    </source>
</evidence>
<dbReference type="SUPFAM" id="SSF51316">
    <property type="entry name" value="Mss4-like"/>
    <property type="match status" value="1"/>
</dbReference>
<dbReference type="PROSITE" id="PS51891">
    <property type="entry name" value="CENP_V_GFA"/>
    <property type="match status" value="1"/>
</dbReference>
<comment type="caution">
    <text evidence="6">The sequence shown here is derived from an EMBL/GenBank/DDBJ whole genome shotgun (WGS) entry which is preliminary data.</text>
</comment>
<dbReference type="Gene3D" id="3.90.1590.10">
    <property type="entry name" value="glutathione-dependent formaldehyde- activating enzyme (gfa)"/>
    <property type="match status" value="1"/>
</dbReference>
<keyword evidence="4" id="KW-0456">Lyase</keyword>
<evidence type="ECO:0000259" key="5">
    <source>
        <dbReference type="PROSITE" id="PS51891"/>
    </source>
</evidence>
<name>A0AA41Z501_9HYPH</name>
<dbReference type="Pfam" id="PF04828">
    <property type="entry name" value="GFA"/>
    <property type="match status" value="1"/>
</dbReference>
<comment type="similarity">
    <text evidence="1">Belongs to the Gfa family.</text>
</comment>
<accession>A0AA41Z501</accession>
<evidence type="ECO:0000256" key="2">
    <source>
        <dbReference type="ARBA" id="ARBA00022723"/>
    </source>
</evidence>
<evidence type="ECO:0000256" key="3">
    <source>
        <dbReference type="ARBA" id="ARBA00022833"/>
    </source>
</evidence>
<keyword evidence="3" id="KW-0862">Zinc</keyword>
<dbReference type="AlphaFoldDB" id="A0AA41Z501"/>
<dbReference type="EMBL" id="JAMOIM010000015">
    <property type="protein sequence ID" value="MCW6510405.1"/>
    <property type="molecule type" value="Genomic_DNA"/>
</dbReference>
<organism evidence="6 7">
    <name type="scientific">Lichenifustis flavocetrariae</name>
    <dbReference type="NCBI Taxonomy" id="2949735"/>
    <lineage>
        <taxon>Bacteria</taxon>
        <taxon>Pseudomonadati</taxon>
        <taxon>Pseudomonadota</taxon>
        <taxon>Alphaproteobacteria</taxon>
        <taxon>Hyphomicrobiales</taxon>
        <taxon>Lichenihabitantaceae</taxon>
        <taxon>Lichenifustis</taxon>
    </lineage>
</organism>
<dbReference type="GO" id="GO:0016846">
    <property type="term" value="F:carbon-sulfur lyase activity"/>
    <property type="evidence" value="ECO:0007669"/>
    <property type="project" value="InterPro"/>
</dbReference>
<keyword evidence="7" id="KW-1185">Reference proteome</keyword>
<reference evidence="6" key="1">
    <citation type="submission" date="2022-05" db="EMBL/GenBank/DDBJ databases">
        <authorList>
            <person name="Pankratov T."/>
        </authorList>
    </citation>
    <scope>NUCLEOTIDE SEQUENCE</scope>
    <source>
        <strain evidence="6">BP6-180914</strain>
    </source>
</reference>
<keyword evidence="2" id="KW-0479">Metal-binding</keyword>
<evidence type="ECO:0000256" key="1">
    <source>
        <dbReference type="ARBA" id="ARBA00005495"/>
    </source>
</evidence>
<dbReference type="Proteomes" id="UP001165667">
    <property type="component" value="Unassembled WGS sequence"/>
</dbReference>
<evidence type="ECO:0000256" key="4">
    <source>
        <dbReference type="ARBA" id="ARBA00023239"/>
    </source>
</evidence>
<dbReference type="PANTHER" id="PTHR33337:SF40">
    <property type="entry name" value="CENP-V_GFA DOMAIN-CONTAINING PROTEIN-RELATED"/>
    <property type="match status" value="1"/>
</dbReference>
<proteinExistence type="inferred from homology"/>